<dbReference type="Proteomes" id="UP000321820">
    <property type="component" value="Chromosome"/>
</dbReference>
<dbReference type="EMBL" id="CP042806">
    <property type="protein sequence ID" value="QEE27726.1"/>
    <property type="molecule type" value="Genomic_DNA"/>
</dbReference>
<evidence type="ECO:0000313" key="2">
    <source>
        <dbReference type="EMBL" id="QEE27726.1"/>
    </source>
</evidence>
<dbReference type="InterPro" id="IPR032710">
    <property type="entry name" value="NTF2-like_dom_sf"/>
</dbReference>
<protein>
    <submittedName>
        <fullName evidence="2">Ester cyclase</fullName>
    </submittedName>
</protein>
<proteinExistence type="predicted"/>
<dbReference type="GO" id="GO:0030638">
    <property type="term" value="P:polyketide metabolic process"/>
    <property type="evidence" value="ECO:0007669"/>
    <property type="project" value="InterPro"/>
</dbReference>
<name>A0A5B9ECG5_9BACT</name>
<reference evidence="2 3" key="1">
    <citation type="submission" date="2019-08" db="EMBL/GenBank/DDBJ databases">
        <title>Complete genome sequence of Terriglobus albidus strain ORNL.</title>
        <authorList>
            <person name="Podar M."/>
        </authorList>
    </citation>
    <scope>NUCLEOTIDE SEQUENCE [LARGE SCALE GENOMIC DNA]</scope>
    <source>
        <strain evidence="2 3">ORNL</strain>
    </source>
</reference>
<dbReference type="InterPro" id="IPR009959">
    <property type="entry name" value="Cyclase_SnoaL-like"/>
</dbReference>
<dbReference type="KEGG" id="talb:FTW19_06790"/>
<dbReference type="OrthoDB" id="122195at2"/>
<dbReference type="PANTHER" id="PTHR38436">
    <property type="entry name" value="POLYKETIDE CYCLASE SNOAL-LIKE DOMAIN"/>
    <property type="match status" value="1"/>
</dbReference>
<feature type="compositionally biased region" description="Basic residues" evidence="1">
    <location>
        <begin position="164"/>
        <end position="173"/>
    </location>
</feature>
<evidence type="ECO:0000313" key="3">
    <source>
        <dbReference type="Proteomes" id="UP000321820"/>
    </source>
</evidence>
<dbReference type="Pfam" id="PF07366">
    <property type="entry name" value="SnoaL"/>
    <property type="match status" value="1"/>
</dbReference>
<organism evidence="2 3">
    <name type="scientific">Terriglobus albidus</name>
    <dbReference type="NCBI Taxonomy" id="1592106"/>
    <lineage>
        <taxon>Bacteria</taxon>
        <taxon>Pseudomonadati</taxon>
        <taxon>Acidobacteriota</taxon>
        <taxon>Terriglobia</taxon>
        <taxon>Terriglobales</taxon>
        <taxon>Acidobacteriaceae</taxon>
        <taxon>Terriglobus</taxon>
    </lineage>
</organism>
<dbReference type="SUPFAM" id="SSF54427">
    <property type="entry name" value="NTF2-like"/>
    <property type="match status" value="1"/>
</dbReference>
<dbReference type="PANTHER" id="PTHR38436:SF1">
    <property type="entry name" value="ESTER CYCLASE"/>
    <property type="match status" value="1"/>
</dbReference>
<accession>A0A5B9ECG5</accession>
<feature type="region of interest" description="Disordered" evidence="1">
    <location>
        <begin position="151"/>
        <end position="173"/>
    </location>
</feature>
<evidence type="ECO:0000256" key="1">
    <source>
        <dbReference type="SAM" id="MobiDB-lite"/>
    </source>
</evidence>
<dbReference type="Gene3D" id="3.10.450.50">
    <property type="match status" value="1"/>
</dbReference>
<dbReference type="AlphaFoldDB" id="A0A5B9ECG5"/>
<keyword evidence="3" id="KW-1185">Reference proteome</keyword>
<gene>
    <name evidence="2" type="ORF">FTW19_06790</name>
</gene>
<sequence>MEVVMTSAETGALLQRWFDEVWNQGKESTIHELFDKNGKAHGWPEPTSVLRGPKEFAKVFHQFRSAFSEIKITIHEIIAEGGHGAVRWTCTSKHTGDGLGFAGTNKPVTLPGSSFILCKNGKLLEGWNFLDQTSVIHQLRIAADKNAAAGKQRSAGISKPVAPIRKKSGRSLK</sequence>